<feature type="active site" evidence="10 11">
    <location>
        <position position="187"/>
    </location>
</feature>
<evidence type="ECO:0000313" key="13">
    <source>
        <dbReference type="EMBL" id="TXD95745.1"/>
    </source>
</evidence>
<protein>
    <recommendedName>
        <fullName evidence="10">Imidazole glycerol phosphate synthase subunit HisH</fullName>
        <ecNumber evidence="10">4.3.2.10</ecNumber>
    </recommendedName>
    <alternativeName>
        <fullName evidence="10">IGP synthase glutaminase subunit</fullName>
        <ecNumber evidence="10">3.5.1.2</ecNumber>
    </alternativeName>
    <alternativeName>
        <fullName evidence="10">IGP synthase subunit HisH</fullName>
    </alternativeName>
    <alternativeName>
        <fullName evidence="10">ImGP synthase subunit HisH</fullName>
        <shortName evidence="10">IGPS subunit HisH</shortName>
    </alternativeName>
</protein>
<evidence type="ECO:0000256" key="5">
    <source>
        <dbReference type="ARBA" id="ARBA00022962"/>
    </source>
</evidence>
<dbReference type="SUPFAM" id="SSF52317">
    <property type="entry name" value="Class I glutamine amidotransferase-like"/>
    <property type="match status" value="1"/>
</dbReference>
<dbReference type="InterPro" id="IPR029062">
    <property type="entry name" value="Class_I_gatase-like"/>
</dbReference>
<keyword evidence="10" id="KW-0963">Cytoplasm</keyword>
<comment type="catalytic activity">
    <reaction evidence="9 10">
        <text>L-glutamine + H2O = L-glutamate + NH4(+)</text>
        <dbReference type="Rhea" id="RHEA:15889"/>
        <dbReference type="ChEBI" id="CHEBI:15377"/>
        <dbReference type="ChEBI" id="CHEBI:28938"/>
        <dbReference type="ChEBI" id="CHEBI:29985"/>
        <dbReference type="ChEBI" id="CHEBI:58359"/>
        <dbReference type="EC" id="3.5.1.2"/>
    </reaction>
</comment>
<dbReference type="PANTHER" id="PTHR42701">
    <property type="entry name" value="IMIDAZOLE GLYCEROL PHOSPHATE SYNTHASE SUBUNIT HISH"/>
    <property type="match status" value="1"/>
</dbReference>
<evidence type="ECO:0000256" key="7">
    <source>
        <dbReference type="ARBA" id="ARBA00023239"/>
    </source>
</evidence>
<dbReference type="GO" id="GO:0000105">
    <property type="term" value="P:L-histidine biosynthetic process"/>
    <property type="evidence" value="ECO:0007669"/>
    <property type="project" value="UniProtKB-UniRule"/>
</dbReference>
<dbReference type="EMBL" id="VORY01000001">
    <property type="protein sequence ID" value="TXD95745.1"/>
    <property type="molecule type" value="Genomic_DNA"/>
</dbReference>
<dbReference type="PROSITE" id="PS51273">
    <property type="entry name" value="GATASE_TYPE_1"/>
    <property type="match status" value="1"/>
</dbReference>
<comment type="pathway">
    <text evidence="1 10">Amino-acid biosynthesis; L-histidine biosynthesis; L-histidine from 5-phospho-alpha-D-ribose 1-diphosphate: step 5/9.</text>
</comment>
<dbReference type="Proteomes" id="UP000321367">
    <property type="component" value="Unassembled WGS sequence"/>
</dbReference>
<reference evidence="13 14" key="1">
    <citation type="submission" date="2019-08" db="EMBL/GenBank/DDBJ databases">
        <title>Genome sequence of Gillisia hiemivivida IC154 (type strain).</title>
        <authorList>
            <person name="Bowman J.P."/>
        </authorList>
    </citation>
    <scope>NUCLEOTIDE SEQUENCE [LARGE SCALE GENOMIC DNA]</scope>
    <source>
        <strain evidence="13 14">IC154</strain>
    </source>
</reference>
<organism evidence="13 14">
    <name type="scientific">Gillisia hiemivivida</name>
    <dbReference type="NCBI Taxonomy" id="291190"/>
    <lineage>
        <taxon>Bacteria</taxon>
        <taxon>Pseudomonadati</taxon>
        <taxon>Bacteroidota</taxon>
        <taxon>Flavobacteriia</taxon>
        <taxon>Flavobacteriales</taxon>
        <taxon>Flavobacteriaceae</taxon>
        <taxon>Gillisia</taxon>
    </lineage>
</organism>
<evidence type="ECO:0000256" key="11">
    <source>
        <dbReference type="PIRSR" id="PIRSR000495-1"/>
    </source>
</evidence>
<proteinExistence type="inferred from homology"/>
<dbReference type="GO" id="GO:0016829">
    <property type="term" value="F:lyase activity"/>
    <property type="evidence" value="ECO:0007669"/>
    <property type="project" value="UniProtKB-KW"/>
</dbReference>
<keyword evidence="4 10" id="KW-0378">Hydrolase</keyword>
<comment type="subunit">
    <text evidence="2 10">Heterodimer of HisH and HisF.</text>
</comment>
<evidence type="ECO:0000256" key="2">
    <source>
        <dbReference type="ARBA" id="ARBA00011152"/>
    </source>
</evidence>
<comment type="catalytic activity">
    <reaction evidence="8 10">
        <text>5-[(5-phospho-1-deoxy-D-ribulos-1-ylimino)methylamino]-1-(5-phospho-beta-D-ribosyl)imidazole-4-carboxamide + L-glutamine = D-erythro-1-(imidazol-4-yl)glycerol 3-phosphate + 5-amino-1-(5-phospho-beta-D-ribosyl)imidazole-4-carboxamide + L-glutamate + H(+)</text>
        <dbReference type="Rhea" id="RHEA:24793"/>
        <dbReference type="ChEBI" id="CHEBI:15378"/>
        <dbReference type="ChEBI" id="CHEBI:29985"/>
        <dbReference type="ChEBI" id="CHEBI:58278"/>
        <dbReference type="ChEBI" id="CHEBI:58359"/>
        <dbReference type="ChEBI" id="CHEBI:58475"/>
        <dbReference type="ChEBI" id="CHEBI:58525"/>
        <dbReference type="EC" id="4.3.2.10"/>
    </reaction>
</comment>
<dbReference type="InterPro" id="IPR017926">
    <property type="entry name" value="GATASE"/>
</dbReference>
<evidence type="ECO:0000256" key="9">
    <source>
        <dbReference type="ARBA" id="ARBA00049534"/>
    </source>
</evidence>
<dbReference type="GO" id="GO:0005737">
    <property type="term" value="C:cytoplasm"/>
    <property type="evidence" value="ECO:0007669"/>
    <property type="project" value="UniProtKB-SubCell"/>
</dbReference>
<dbReference type="RefSeq" id="WP_146928621.1">
    <property type="nucleotide sequence ID" value="NZ_CBCSHZ010000002.1"/>
</dbReference>
<dbReference type="InterPro" id="IPR010139">
    <property type="entry name" value="Imidazole-glycPsynth_HisH"/>
</dbReference>
<dbReference type="CDD" id="cd01748">
    <property type="entry name" value="GATase1_IGP_Synthase"/>
    <property type="match status" value="1"/>
</dbReference>
<name>A0A5C6ZXU7_9FLAO</name>
<evidence type="ECO:0000256" key="4">
    <source>
        <dbReference type="ARBA" id="ARBA00022801"/>
    </source>
</evidence>
<dbReference type="HAMAP" id="MF_00278">
    <property type="entry name" value="HisH"/>
    <property type="match status" value="1"/>
</dbReference>
<dbReference type="Gene3D" id="3.40.50.880">
    <property type="match status" value="1"/>
</dbReference>
<evidence type="ECO:0000313" key="14">
    <source>
        <dbReference type="Proteomes" id="UP000321367"/>
    </source>
</evidence>
<keyword evidence="5 10" id="KW-0315">Glutamine amidotransferase</keyword>
<gene>
    <name evidence="10 13" type="primary">hisH</name>
    <name evidence="13" type="ORF">ES724_01600</name>
</gene>
<dbReference type="NCBIfam" id="TIGR01855">
    <property type="entry name" value="IMP_synth_hisH"/>
    <property type="match status" value="1"/>
</dbReference>
<sequence length="203" mass="22555">MIGIVDYGSGNVQAIATIYKNLNLECKIIANPSELELADKLILPGVGAFDATMEQLLESGLKEKLDHLVLNEKRPVLGICVGMQILADSSEEGLLPGLGWIPGKVKKIDTSNFVHKPYLPHMGWNVLKPLHESIFTDIEETLGFYFVHSYYFECQNSENVLGTTNYGAKFTCAVKHQNIYGMQFHPEKSHSNGVKLLKNFASL</sequence>
<dbReference type="AlphaFoldDB" id="A0A5C6ZXU7"/>
<dbReference type="Pfam" id="PF00117">
    <property type="entry name" value="GATase"/>
    <property type="match status" value="1"/>
</dbReference>
<keyword evidence="14" id="KW-1185">Reference proteome</keyword>
<dbReference type="UniPathway" id="UPA00031">
    <property type="reaction ID" value="UER00010"/>
</dbReference>
<keyword evidence="7 10" id="KW-0456">Lyase</keyword>
<dbReference type="EC" id="4.3.2.10" evidence="10"/>
<keyword evidence="6 10" id="KW-0368">Histidine biosynthesis</keyword>
<comment type="caution">
    <text evidence="13">The sequence shown here is derived from an EMBL/GenBank/DDBJ whole genome shotgun (WGS) entry which is preliminary data.</text>
</comment>
<accession>A0A5C6ZXU7</accession>
<evidence type="ECO:0000256" key="1">
    <source>
        <dbReference type="ARBA" id="ARBA00005091"/>
    </source>
</evidence>
<dbReference type="PIRSF" id="PIRSF000495">
    <property type="entry name" value="Amidotransf_hisH"/>
    <property type="match status" value="1"/>
</dbReference>
<dbReference type="OrthoDB" id="9807137at2"/>
<feature type="active site" evidence="10 11">
    <location>
        <position position="185"/>
    </location>
</feature>
<evidence type="ECO:0000256" key="6">
    <source>
        <dbReference type="ARBA" id="ARBA00023102"/>
    </source>
</evidence>
<evidence type="ECO:0000256" key="3">
    <source>
        <dbReference type="ARBA" id="ARBA00022605"/>
    </source>
</evidence>
<dbReference type="EC" id="3.5.1.2" evidence="10"/>
<dbReference type="PANTHER" id="PTHR42701:SF1">
    <property type="entry name" value="IMIDAZOLE GLYCEROL PHOSPHATE SYNTHASE SUBUNIT HISH"/>
    <property type="match status" value="1"/>
</dbReference>
<evidence type="ECO:0000259" key="12">
    <source>
        <dbReference type="Pfam" id="PF00117"/>
    </source>
</evidence>
<evidence type="ECO:0000256" key="10">
    <source>
        <dbReference type="HAMAP-Rule" id="MF_00278"/>
    </source>
</evidence>
<evidence type="ECO:0000256" key="8">
    <source>
        <dbReference type="ARBA" id="ARBA00047838"/>
    </source>
</evidence>
<comment type="subcellular location">
    <subcellularLocation>
        <location evidence="10">Cytoplasm</location>
    </subcellularLocation>
</comment>
<feature type="domain" description="Glutamine amidotransferase" evidence="12">
    <location>
        <begin position="4"/>
        <end position="200"/>
    </location>
</feature>
<keyword evidence="3 10" id="KW-0028">Amino-acid biosynthesis</keyword>
<feature type="active site" description="Nucleophile" evidence="10 11">
    <location>
        <position position="80"/>
    </location>
</feature>
<comment type="function">
    <text evidence="10">IGPS catalyzes the conversion of PRFAR and glutamine to IGP, AICAR and glutamate. The HisH subunit catalyzes the hydrolysis of glutamine to glutamate and ammonia as part of the synthesis of IGP and AICAR. The resulting ammonia molecule is channeled to the active site of HisF.</text>
</comment>
<dbReference type="GO" id="GO:0000107">
    <property type="term" value="F:imidazoleglycerol-phosphate synthase activity"/>
    <property type="evidence" value="ECO:0007669"/>
    <property type="project" value="UniProtKB-UniRule"/>
</dbReference>
<dbReference type="GO" id="GO:0004359">
    <property type="term" value="F:glutaminase activity"/>
    <property type="evidence" value="ECO:0007669"/>
    <property type="project" value="UniProtKB-EC"/>
</dbReference>